<dbReference type="KEGG" id="htl:HPTL_1798"/>
<keyword evidence="2" id="KW-1185">Reference proteome</keyword>
<reference evidence="1 2" key="1">
    <citation type="submission" date="2018-04" db="EMBL/GenBank/DDBJ databases">
        <title>Complete genome sequence of Hydrogenophilus thermoluteolus TH-1.</title>
        <authorList>
            <person name="Arai H."/>
        </authorList>
    </citation>
    <scope>NUCLEOTIDE SEQUENCE [LARGE SCALE GENOMIC DNA]</scope>
    <source>
        <strain evidence="1 2">TH-1</strain>
    </source>
</reference>
<gene>
    <name evidence="1" type="ORF">HPTL_1798</name>
</gene>
<dbReference type="Proteomes" id="UP000262004">
    <property type="component" value="Chromosome"/>
</dbReference>
<evidence type="ECO:0008006" key="3">
    <source>
        <dbReference type="Google" id="ProtNLM"/>
    </source>
</evidence>
<dbReference type="Pfam" id="PF10649">
    <property type="entry name" value="DUF2478"/>
    <property type="match status" value="1"/>
</dbReference>
<protein>
    <recommendedName>
        <fullName evidence="3">DUF2478 domain-containing protein</fullName>
    </recommendedName>
</protein>
<proteinExistence type="predicted"/>
<dbReference type="AlphaFoldDB" id="A0A2Z6DZR9"/>
<accession>A0A2Z6DZR9</accession>
<evidence type="ECO:0000313" key="1">
    <source>
        <dbReference type="EMBL" id="BBD78056.1"/>
    </source>
</evidence>
<name>A0A2Z6DZR9_HYDTE</name>
<dbReference type="InterPro" id="IPR018912">
    <property type="entry name" value="DUF2478"/>
</dbReference>
<dbReference type="OrthoDB" id="6050629at2"/>
<evidence type="ECO:0000313" key="2">
    <source>
        <dbReference type="Proteomes" id="UP000262004"/>
    </source>
</evidence>
<dbReference type="RefSeq" id="WP_119336163.1">
    <property type="nucleotide sequence ID" value="NZ_AP018558.1"/>
</dbReference>
<organism evidence="1 2">
    <name type="scientific">Hydrogenophilus thermoluteolus</name>
    <name type="common">Pseudomonas hydrogenothermophila</name>
    <dbReference type="NCBI Taxonomy" id="297"/>
    <lineage>
        <taxon>Bacteria</taxon>
        <taxon>Pseudomonadati</taxon>
        <taxon>Pseudomonadota</taxon>
        <taxon>Hydrogenophilia</taxon>
        <taxon>Hydrogenophilales</taxon>
        <taxon>Hydrogenophilaceae</taxon>
        <taxon>Hydrogenophilus</taxon>
    </lineage>
</organism>
<sequence>MKLAAIGYRKGEHADTLLADVVTALRRQNVSVYGTLQHWLCIPDDPCAMALEILPTGERFSLSQDLGRHAQSCRLDPAALALAAARVRTILSEHPRPDLVLFSKFGEMEAQGEGFCDEIVYALDLGLPVLTAVAEVWLSAWQQFTGGFAETLPFAFDAVLDWCHRAGVCAQVR</sequence>
<dbReference type="EMBL" id="AP018558">
    <property type="protein sequence ID" value="BBD78056.1"/>
    <property type="molecule type" value="Genomic_DNA"/>
</dbReference>